<organism evidence="2 3">
    <name type="scientific">Fructobacillus cardui</name>
    <dbReference type="NCBI Taxonomy" id="2893170"/>
    <lineage>
        <taxon>Bacteria</taxon>
        <taxon>Bacillati</taxon>
        <taxon>Bacillota</taxon>
        <taxon>Bacilli</taxon>
        <taxon>Lactobacillales</taxon>
        <taxon>Lactobacillaceae</taxon>
        <taxon>Fructobacillus</taxon>
    </lineage>
</organism>
<comment type="caution">
    <text evidence="2">The sequence shown here is derived from an EMBL/GenBank/DDBJ whole genome shotgun (WGS) entry which is preliminary data.</text>
</comment>
<sequence>MRIRTIHISGFGRWSNLTLADLADFQAFFGQNEAGKSTLKAFILGVLFGYKGRSSQKYEPRSGAAYGGYLDIEISQGTYRIQRMNRTQSELTVVNLADGQALTDGAGFLNQLFGPLERVDYEQIFAFDAKDLQLVNQLTGPDLEKHLLTYTKPRASKWLVWATDQQKEGSQLFAKQKTGKRPLNLASQAYQHQQESRFNQTQSLNQYLEKGNQVEALQNKVADQDQQLTAIKEELTVAQDLLSYWDLYQETLVLAATGADGGQLVNHPSQKISVEDQDKLQQLALQLDWFNQQLAEANDRRAKLKDGQLANLNQAEIMDVLQELAETSQALKGLLVQIQSADHQVTQFNQQFRGREPKPLDTTDFRLLQERNYWLVGAVVSGALMVGAFSLNLGVSVEGIVAVTTAVTGYLAKRHHDRVAAVMAPFAPWDKETIIAGQYEALLAQDAKKRSSDLGYQAQTLAGHISRRLNQVDSKRFARFQGQESMEDNYQDLLAAVDQASQLYGLNPAAGLKRRVEKDHAADLEHQLYQDRDQVQAQLQKILQQNGLVSLDQLSAALARQNDQTKNEQRLADLYQQIGTERRKRLVKYRSRPALEKAVAALVAEQKSLEFAKEQAIKQVQALQVDQAALVSESQFQDLTQEVANQEARLTEDFGRYLEKSLLPALIQNIFNGQDQDLSTSVQDQAGTYLHRLTLGHYQKMQITEKQVQVFDRDNESFTLAELSTGAADQAYLAVRLALITSLQLTEDLPILVDDAFVNFDENRQAEVLSLLQDLAGERQVLFWTFTNQVAADQEINLGEING</sequence>
<evidence type="ECO:0000313" key="2">
    <source>
        <dbReference type="EMBL" id="CAK1232864.1"/>
    </source>
</evidence>
<dbReference type="Proteomes" id="UP001314200">
    <property type="component" value="Unassembled WGS sequence"/>
</dbReference>
<name>A0ABN9YPC8_9LACO</name>
<dbReference type="RefSeq" id="WP_338347723.1">
    <property type="nucleotide sequence ID" value="NZ_CAUZLY010000003.1"/>
</dbReference>
<evidence type="ECO:0000313" key="3">
    <source>
        <dbReference type="Proteomes" id="UP001314200"/>
    </source>
</evidence>
<dbReference type="SUPFAM" id="SSF52540">
    <property type="entry name" value="P-loop containing nucleoside triphosphate hydrolases"/>
    <property type="match status" value="1"/>
</dbReference>
<dbReference type="EMBL" id="CAUZLY010000003">
    <property type="protein sequence ID" value="CAK1232864.1"/>
    <property type="molecule type" value="Genomic_DNA"/>
</dbReference>
<evidence type="ECO:0000259" key="1">
    <source>
        <dbReference type="Pfam" id="PF13514"/>
    </source>
</evidence>
<dbReference type="InterPro" id="IPR038734">
    <property type="entry name" value="YhaN_AAA"/>
</dbReference>
<dbReference type="PANTHER" id="PTHR41259:SF1">
    <property type="entry name" value="DOUBLE-STRAND BREAK REPAIR RAD50 ATPASE, PUTATIVE-RELATED"/>
    <property type="match status" value="1"/>
</dbReference>
<gene>
    <name evidence="2" type="ORF">R82641_BJNNKPBH_00386</name>
</gene>
<accession>A0ABN9YPC8</accession>
<reference evidence="2 3" key="1">
    <citation type="submission" date="2023-10" db="EMBL/GenBank/DDBJ databases">
        <authorList>
            <person name="Botero Cardona J."/>
        </authorList>
    </citation>
    <scope>NUCLEOTIDE SEQUENCE [LARGE SCALE GENOMIC DNA]</scope>
    <source>
        <strain evidence="2 3">R-82641</strain>
    </source>
</reference>
<keyword evidence="3" id="KW-1185">Reference proteome</keyword>
<feature type="domain" description="YhaN AAA" evidence="1">
    <location>
        <begin position="1"/>
        <end position="133"/>
    </location>
</feature>
<dbReference type="Pfam" id="PF13514">
    <property type="entry name" value="AAA_27"/>
    <property type="match status" value="1"/>
</dbReference>
<dbReference type="PANTHER" id="PTHR41259">
    <property type="entry name" value="DOUBLE-STRAND BREAK REPAIR RAD50 ATPASE, PUTATIVE-RELATED"/>
    <property type="match status" value="1"/>
</dbReference>
<protein>
    <submittedName>
        <fullName evidence="2">Contains AAA domain (YhaN)</fullName>
    </submittedName>
</protein>
<proteinExistence type="predicted"/>
<dbReference type="InterPro" id="IPR027417">
    <property type="entry name" value="P-loop_NTPase"/>
</dbReference>
<dbReference type="Gene3D" id="3.40.50.300">
    <property type="entry name" value="P-loop containing nucleotide triphosphate hydrolases"/>
    <property type="match status" value="2"/>
</dbReference>